<dbReference type="EMBL" id="BSXT01001464">
    <property type="protein sequence ID" value="GMF42684.1"/>
    <property type="molecule type" value="Genomic_DNA"/>
</dbReference>
<dbReference type="AlphaFoldDB" id="A0A9W6XPK4"/>
<sequence length="106" mass="11755">MLSHRPDYELAHITTATSSIPDRICASYSSDDMCVAPLKAFGFKEFENPDKELSARLRARLHCYAFDGGMLYFSTGSDDPPYPMTRIPSTASSTRHTTPRSVGYLG</sequence>
<name>A0A9W6XPK4_9STRA</name>
<protein>
    <submittedName>
        <fullName evidence="2">Unnamed protein product</fullName>
    </submittedName>
</protein>
<comment type="caution">
    <text evidence="2">The sequence shown here is derived from an EMBL/GenBank/DDBJ whole genome shotgun (WGS) entry which is preliminary data.</text>
</comment>
<gene>
    <name evidence="2" type="ORF">Pfra01_001409100</name>
</gene>
<keyword evidence="3" id="KW-1185">Reference proteome</keyword>
<feature type="region of interest" description="Disordered" evidence="1">
    <location>
        <begin position="83"/>
        <end position="106"/>
    </location>
</feature>
<evidence type="ECO:0000256" key="1">
    <source>
        <dbReference type="SAM" id="MobiDB-lite"/>
    </source>
</evidence>
<dbReference type="Proteomes" id="UP001165121">
    <property type="component" value="Unassembled WGS sequence"/>
</dbReference>
<evidence type="ECO:0000313" key="2">
    <source>
        <dbReference type="EMBL" id="GMF42684.1"/>
    </source>
</evidence>
<proteinExistence type="predicted"/>
<organism evidence="2 3">
    <name type="scientific">Phytophthora fragariaefolia</name>
    <dbReference type="NCBI Taxonomy" id="1490495"/>
    <lineage>
        <taxon>Eukaryota</taxon>
        <taxon>Sar</taxon>
        <taxon>Stramenopiles</taxon>
        <taxon>Oomycota</taxon>
        <taxon>Peronosporomycetes</taxon>
        <taxon>Peronosporales</taxon>
        <taxon>Peronosporaceae</taxon>
        <taxon>Phytophthora</taxon>
    </lineage>
</organism>
<feature type="compositionally biased region" description="Polar residues" evidence="1">
    <location>
        <begin position="87"/>
        <end position="100"/>
    </location>
</feature>
<accession>A0A9W6XPK4</accession>
<reference evidence="2" key="1">
    <citation type="submission" date="2023-04" db="EMBL/GenBank/DDBJ databases">
        <title>Phytophthora fragariaefolia NBRC 109709.</title>
        <authorList>
            <person name="Ichikawa N."/>
            <person name="Sato H."/>
            <person name="Tonouchi N."/>
        </authorList>
    </citation>
    <scope>NUCLEOTIDE SEQUENCE</scope>
    <source>
        <strain evidence="2">NBRC 109709</strain>
    </source>
</reference>
<evidence type="ECO:0000313" key="3">
    <source>
        <dbReference type="Proteomes" id="UP001165121"/>
    </source>
</evidence>